<feature type="compositionally biased region" description="Basic residues" evidence="2">
    <location>
        <begin position="241"/>
        <end position="253"/>
    </location>
</feature>
<dbReference type="InterPro" id="IPR001283">
    <property type="entry name" value="CRISP-related"/>
</dbReference>
<keyword evidence="1" id="KW-0568">Pathogenesis-related protein</keyword>
<dbReference type="PROSITE" id="PS01009">
    <property type="entry name" value="CRISP_1"/>
    <property type="match status" value="1"/>
</dbReference>
<proteinExistence type="predicted"/>
<dbReference type="PRINTS" id="PR00837">
    <property type="entry name" value="V5TPXLIKE"/>
</dbReference>
<reference evidence="6" key="1">
    <citation type="journal article" date="2019" name="Curr. Biol.">
        <title>Genome Sequence of Striga asiatica Provides Insight into the Evolution of Plant Parasitism.</title>
        <authorList>
            <person name="Yoshida S."/>
            <person name="Kim S."/>
            <person name="Wafula E.K."/>
            <person name="Tanskanen J."/>
            <person name="Kim Y.M."/>
            <person name="Honaas L."/>
            <person name="Yang Z."/>
            <person name="Spallek T."/>
            <person name="Conn C.E."/>
            <person name="Ichihashi Y."/>
            <person name="Cheong K."/>
            <person name="Cui S."/>
            <person name="Der J.P."/>
            <person name="Gundlach H."/>
            <person name="Jiao Y."/>
            <person name="Hori C."/>
            <person name="Ishida J.K."/>
            <person name="Kasahara H."/>
            <person name="Kiba T."/>
            <person name="Kim M.S."/>
            <person name="Koo N."/>
            <person name="Laohavisit A."/>
            <person name="Lee Y.H."/>
            <person name="Lumba S."/>
            <person name="McCourt P."/>
            <person name="Mortimer J.C."/>
            <person name="Mutuku J.M."/>
            <person name="Nomura T."/>
            <person name="Sasaki-Sekimoto Y."/>
            <person name="Seto Y."/>
            <person name="Wang Y."/>
            <person name="Wakatake T."/>
            <person name="Sakakibara H."/>
            <person name="Demura T."/>
            <person name="Yamaguchi S."/>
            <person name="Yoneyama K."/>
            <person name="Manabe R.I."/>
            <person name="Nelson D.C."/>
            <person name="Schulman A.H."/>
            <person name="Timko M.P."/>
            <person name="dePamphilis C.W."/>
            <person name="Choi D."/>
            <person name="Shirasu K."/>
        </authorList>
    </citation>
    <scope>NUCLEOTIDE SEQUENCE [LARGE SCALE GENOMIC DNA]</scope>
    <source>
        <strain evidence="6">cv. UVA1</strain>
    </source>
</reference>
<feature type="region of interest" description="Disordered" evidence="2">
    <location>
        <begin position="241"/>
        <end position="294"/>
    </location>
</feature>
<evidence type="ECO:0000259" key="4">
    <source>
        <dbReference type="SMART" id="SM00198"/>
    </source>
</evidence>
<dbReference type="InterPro" id="IPR014044">
    <property type="entry name" value="CAP_dom"/>
</dbReference>
<evidence type="ECO:0000313" key="6">
    <source>
        <dbReference type="Proteomes" id="UP000325081"/>
    </source>
</evidence>
<evidence type="ECO:0000256" key="1">
    <source>
        <dbReference type="ARBA" id="ARBA00023265"/>
    </source>
</evidence>
<feature type="domain" description="SCP" evidence="4">
    <location>
        <begin position="30"/>
        <end position="154"/>
    </location>
</feature>
<dbReference type="GO" id="GO:0005576">
    <property type="term" value="C:extracellular region"/>
    <property type="evidence" value="ECO:0007669"/>
    <property type="project" value="InterPro"/>
</dbReference>
<evidence type="ECO:0000256" key="3">
    <source>
        <dbReference type="SAM" id="SignalP"/>
    </source>
</evidence>
<gene>
    <name evidence="5" type="ORF">STAS_07013</name>
</gene>
<name>A0A5A7PDP2_STRAF</name>
<feature type="chain" id="PRO_5022981034" evidence="3">
    <location>
        <begin position="20"/>
        <end position="294"/>
    </location>
</feature>
<keyword evidence="6" id="KW-1185">Reference proteome</keyword>
<dbReference type="Pfam" id="PF00188">
    <property type="entry name" value="CAP"/>
    <property type="match status" value="1"/>
</dbReference>
<dbReference type="EMBL" id="BKCP01004406">
    <property type="protein sequence ID" value="GER31043.1"/>
    <property type="molecule type" value="Genomic_DNA"/>
</dbReference>
<evidence type="ECO:0000256" key="2">
    <source>
        <dbReference type="SAM" id="MobiDB-lite"/>
    </source>
</evidence>
<dbReference type="SMART" id="SM00198">
    <property type="entry name" value="SCP"/>
    <property type="match status" value="1"/>
</dbReference>
<organism evidence="5 6">
    <name type="scientific">Striga asiatica</name>
    <name type="common">Asiatic witchweed</name>
    <name type="synonym">Buchnera asiatica</name>
    <dbReference type="NCBI Taxonomy" id="4170"/>
    <lineage>
        <taxon>Eukaryota</taxon>
        <taxon>Viridiplantae</taxon>
        <taxon>Streptophyta</taxon>
        <taxon>Embryophyta</taxon>
        <taxon>Tracheophyta</taxon>
        <taxon>Spermatophyta</taxon>
        <taxon>Magnoliopsida</taxon>
        <taxon>eudicotyledons</taxon>
        <taxon>Gunneridae</taxon>
        <taxon>Pentapetalae</taxon>
        <taxon>asterids</taxon>
        <taxon>lamiids</taxon>
        <taxon>Lamiales</taxon>
        <taxon>Orobanchaceae</taxon>
        <taxon>Buchnereae</taxon>
        <taxon>Striga</taxon>
    </lineage>
</organism>
<protein>
    <submittedName>
        <fullName evidence="5">Pathogenesis-related protein 1</fullName>
    </submittedName>
</protein>
<evidence type="ECO:0000313" key="5">
    <source>
        <dbReference type="EMBL" id="GER31043.1"/>
    </source>
</evidence>
<feature type="signal peptide" evidence="3">
    <location>
        <begin position="1"/>
        <end position="19"/>
    </location>
</feature>
<comment type="caution">
    <text evidence="5">The sequence shown here is derived from an EMBL/GenBank/DDBJ whole genome shotgun (WGS) entry which is preliminary data.</text>
</comment>
<accession>A0A5A7PDP2</accession>
<dbReference type="OrthoDB" id="337038at2759"/>
<dbReference type="SUPFAM" id="SSF55797">
    <property type="entry name" value="PR-1-like"/>
    <property type="match status" value="1"/>
</dbReference>
<sequence>MRPCYYIFIFISFIYLTLAATANHQRATLNEKTACLIVHNNVRAAVGLQPLMWSKKLTKYARSYAEKRRADCQLKHSGSIRYGENIFWGSGKSWSMTQAAWDWASENKSYHYSSNSCDSGEMCGHYTQIVWRNTTKVGVGAIWGVGLVRGVVVATSEVGVKDKTSVSCGQDTLKEGEKGSNYLEDPLAVVVAEQNKDGSAKLILIEDTLTKKPPLSIETPIDSNLVEVTIQPSPVIGKVAQKKKASFTRKPRHTKAESLENMQVDRAGSSGVKIGEKSSLKRSAEMCAEGNEQM</sequence>
<dbReference type="Proteomes" id="UP000325081">
    <property type="component" value="Unassembled WGS sequence"/>
</dbReference>
<dbReference type="InterPro" id="IPR035940">
    <property type="entry name" value="CAP_sf"/>
</dbReference>
<dbReference type="Gene3D" id="3.40.33.10">
    <property type="entry name" value="CAP"/>
    <property type="match status" value="1"/>
</dbReference>
<keyword evidence="3" id="KW-0732">Signal</keyword>
<dbReference type="AlphaFoldDB" id="A0A5A7PDP2"/>
<dbReference type="FunFam" id="3.40.33.10:FF:000004">
    <property type="entry name" value="CAP, cysteine-rich secretory protein, antigen 5"/>
    <property type="match status" value="1"/>
</dbReference>
<dbReference type="PANTHER" id="PTHR10334">
    <property type="entry name" value="CYSTEINE-RICH SECRETORY PROTEIN-RELATED"/>
    <property type="match status" value="1"/>
</dbReference>
<feature type="compositionally biased region" description="Basic and acidic residues" evidence="2">
    <location>
        <begin position="274"/>
        <end position="284"/>
    </location>
</feature>
<dbReference type="InterPro" id="IPR018244">
    <property type="entry name" value="Allrgn_V5/Tpx1_CS"/>
</dbReference>
<keyword evidence="1" id="KW-0611">Plant defense</keyword>